<dbReference type="Proteomes" id="UP001168972">
    <property type="component" value="Unassembled WGS sequence"/>
</dbReference>
<feature type="region of interest" description="Disordered" evidence="1">
    <location>
        <begin position="230"/>
        <end position="267"/>
    </location>
</feature>
<organism evidence="2 3">
    <name type="scientific">Microctonus hyperodae</name>
    <name type="common">Parasitoid wasp</name>
    <dbReference type="NCBI Taxonomy" id="165561"/>
    <lineage>
        <taxon>Eukaryota</taxon>
        <taxon>Metazoa</taxon>
        <taxon>Ecdysozoa</taxon>
        <taxon>Arthropoda</taxon>
        <taxon>Hexapoda</taxon>
        <taxon>Insecta</taxon>
        <taxon>Pterygota</taxon>
        <taxon>Neoptera</taxon>
        <taxon>Endopterygota</taxon>
        <taxon>Hymenoptera</taxon>
        <taxon>Apocrita</taxon>
        <taxon>Ichneumonoidea</taxon>
        <taxon>Braconidae</taxon>
        <taxon>Euphorinae</taxon>
        <taxon>Microctonus</taxon>
    </lineage>
</organism>
<gene>
    <name evidence="2" type="ORF">PV327_008766</name>
</gene>
<evidence type="ECO:0000256" key="1">
    <source>
        <dbReference type="SAM" id="MobiDB-lite"/>
    </source>
</evidence>
<sequence length="505" mass="56396">MTSPAENDVIEEFLDMVLEDGNEDDAVCKTAVSTVSSSSSSSILDEDLFENASDTDSIRIRRKLLMEQLRALESEKVSKPKGKMQKEITSSKTVADKTKAKWNKKGELSFISPDEEDEVRTTPISEVKPSTSLHVDENPISVTKLDKADSISKVMSWDETKVRQVETRKLRPPLKSSMKDTVSEQTSKKSSSIEAIDLINEIRNRPPPRIKLGTTTTRVTAVQTYAENVKRNRIPKGKKEQQKLERTNGPLLTTDDPEAESAPSVTVGPAPFKLPSFREFMRELGLEKEIPDETAKQLYLVECRLLPEQTLKEMLTKRAELCISCKNGETRDVGTQTYVTHAGKPGVLSCVNCRSGTHHARDCRLLYHPGFCQICFADGYDTKDCIYPHGIEHEAALGACAGCGRDLSLHCPECPDCNEHYEGSVDWLRMNYAPWPTWAVPADHRYLINEGIEVLKCKVKAKFNDPNDTPNRLGKFLITENALSVAPAIAGRNIPTVKMLNEEKL</sequence>
<protein>
    <submittedName>
        <fullName evidence="2">Uncharacterized protein</fullName>
    </submittedName>
</protein>
<dbReference type="AlphaFoldDB" id="A0AA39FT33"/>
<proteinExistence type="predicted"/>
<evidence type="ECO:0000313" key="2">
    <source>
        <dbReference type="EMBL" id="KAK0174980.1"/>
    </source>
</evidence>
<feature type="region of interest" description="Disordered" evidence="1">
    <location>
        <begin position="75"/>
        <end position="97"/>
    </location>
</feature>
<name>A0AA39FT33_MICHY</name>
<keyword evidence="3" id="KW-1185">Reference proteome</keyword>
<reference evidence="2" key="2">
    <citation type="submission" date="2023-03" db="EMBL/GenBank/DDBJ databases">
        <authorList>
            <person name="Inwood S.N."/>
            <person name="Skelly J.G."/>
            <person name="Guhlin J."/>
            <person name="Harrop T.W.R."/>
            <person name="Goldson S.G."/>
            <person name="Dearden P.K."/>
        </authorList>
    </citation>
    <scope>NUCLEOTIDE SEQUENCE</scope>
    <source>
        <strain evidence="2">Lincoln</strain>
        <tissue evidence="2">Whole body</tissue>
    </source>
</reference>
<evidence type="ECO:0000313" key="3">
    <source>
        <dbReference type="Proteomes" id="UP001168972"/>
    </source>
</evidence>
<feature type="compositionally biased region" description="Basic and acidic residues" evidence="1">
    <location>
        <begin position="237"/>
        <end position="246"/>
    </location>
</feature>
<dbReference type="EMBL" id="JAQQBR010000005">
    <property type="protein sequence ID" value="KAK0174980.1"/>
    <property type="molecule type" value="Genomic_DNA"/>
</dbReference>
<comment type="caution">
    <text evidence="2">The sequence shown here is derived from an EMBL/GenBank/DDBJ whole genome shotgun (WGS) entry which is preliminary data.</text>
</comment>
<reference evidence="2" key="1">
    <citation type="journal article" date="2023" name="bioRxiv">
        <title>Scaffold-level genome assemblies of two parasitoid biocontrol wasps reveal the parthenogenesis mechanism and an associated novel virus.</title>
        <authorList>
            <person name="Inwood S."/>
            <person name="Skelly J."/>
            <person name="Guhlin J."/>
            <person name="Harrop T."/>
            <person name="Goldson S."/>
            <person name="Dearden P."/>
        </authorList>
    </citation>
    <scope>NUCLEOTIDE SEQUENCE</scope>
    <source>
        <strain evidence="2">Lincoln</strain>
        <tissue evidence="2">Whole body</tissue>
    </source>
</reference>
<accession>A0AA39FT33</accession>